<evidence type="ECO:0000259" key="2">
    <source>
        <dbReference type="PROSITE" id="PS50110"/>
    </source>
</evidence>
<dbReference type="PROSITE" id="PS50110">
    <property type="entry name" value="RESPONSE_REGULATORY"/>
    <property type="match status" value="1"/>
</dbReference>
<dbReference type="Gene3D" id="3.40.50.2300">
    <property type="match status" value="1"/>
</dbReference>
<keyword evidence="4" id="KW-1185">Reference proteome</keyword>
<proteinExistence type="predicted"/>
<evidence type="ECO:0000313" key="4">
    <source>
        <dbReference type="Proteomes" id="UP001196870"/>
    </source>
</evidence>
<comment type="caution">
    <text evidence="3">The sequence shown here is derived from an EMBL/GenBank/DDBJ whole genome shotgun (WGS) entry which is preliminary data.</text>
</comment>
<reference evidence="4" key="1">
    <citation type="journal article" date="2021" name="Syst. Appl. Microbiol.">
        <title>Roseomonas hellenica sp. nov., isolated from roots of wild-growing Alkanna tinctoria.</title>
        <authorList>
            <person name="Rat A."/>
            <person name="Naranjo H.D."/>
            <person name="Lebbe L."/>
            <person name="Cnockaert M."/>
            <person name="Krigas N."/>
            <person name="Grigoriadou K."/>
            <person name="Maloupa E."/>
            <person name="Willems A."/>
        </authorList>
    </citation>
    <scope>NUCLEOTIDE SEQUENCE [LARGE SCALE GENOMIC DNA]</scope>
    <source>
        <strain evidence="4">LMG 31523</strain>
    </source>
</reference>
<gene>
    <name evidence="3" type="ORF">GXW71_00705</name>
</gene>
<dbReference type="InterPro" id="IPR001789">
    <property type="entry name" value="Sig_transdc_resp-reg_receiver"/>
</dbReference>
<dbReference type="Proteomes" id="UP001196870">
    <property type="component" value="Unassembled WGS sequence"/>
</dbReference>
<dbReference type="EMBL" id="JAAGBB010000001">
    <property type="protein sequence ID" value="MBR0662863.1"/>
    <property type="molecule type" value="Genomic_DNA"/>
</dbReference>
<feature type="domain" description="Response regulatory" evidence="2">
    <location>
        <begin position="11"/>
        <end position="121"/>
    </location>
</feature>
<dbReference type="RefSeq" id="WP_211850350.1">
    <property type="nucleotide sequence ID" value="NZ_JAAGBB010000001.1"/>
</dbReference>
<name>A0ABS5ERD5_9PROT</name>
<keyword evidence="1" id="KW-0597">Phosphoprotein</keyword>
<evidence type="ECO:0000313" key="3">
    <source>
        <dbReference type="EMBL" id="MBR0662863.1"/>
    </source>
</evidence>
<dbReference type="InterPro" id="IPR011006">
    <property type="entry name" value="CheY-like_superfamily"/>
</dbReference>
<accession>A0ABS5ERD5</accession>
<sequence>MTGSSRLPARSVLIVEDEWAAATLIANGVRKLGCRVVGPAASVVHAIALLYSEAPDAALLDVTLGVETSYLIADALSECGIPFAFVTATPRDELPARFAGREVLPKPASPWALDQLVWDLVGPRPGDGSNGGSPSATLSAIATAAAKASDRTGTIAAAA</sequence>
<protein>
    <submittedName>
        <fullName evidence="3">Response regulator</fullName>
    </submittedName>
</protein>
<dbReference type="SUPFAM" id="SSF52172">
    <property type="entry name" value="CheY-like"/>
    <property type="match status" value="1"/>
</dbReference>
<dbReference type="SMART" id="SM00448">
    <property type="entry name" value="REC"/>
    <property type="match status" value="1"/>
</dbReference>
<feature type="modified residue" description="4-aspartylphosphate" evidence="1">
    <location>
        <position position="61"/>
    </location>
</feature>
<organism evidence="3 4">
    <name type="scientific">Plastoroseomonas hellenica</name>
    <dbReference type="NCBI Taxonomy" id="2687306"/>
    <lineage>
        <taxon>Bacteria</taxon>
        <taxon>Pseudomonadati</taxon>
        <taxon>Pseudomonadota</taxon>
        <taxon>Alphaproteobacteria</taxon>
        <taxon>Acetobacterales</taxon>
        <taxon>Acetobacteraceae</taxon>
        <taxon>Plastoroseomonas</taxon>
    </lineage>
</organism>
<evidence type="ECO:0000256" key="1">
    <source>
        <dbReference type="PROSITE-ProRule" id="PRU00169"/>
    </source>
</evidence>